<organism evidence="2 3">
    <name type="scientific">Larinioides sclopetarius</name>
    <dbReference type="NCBI Taxonomy" id="280406"/>
    <lineage>
        <taxon>Eukaryota</taxon>
        <taxon>Metazoa</taxon>
        <taxon>Ecdysozoa</taxon>
        <taxon>Arthropoda</taxon>
        <taxon>Chelicerata</taxon>
        <taxon>Arachnida</taxon>
        <taxon>Araneae</taxon>
        <taxon>Araneomorphae</taxon>
        <taxon>Entelegynae</taxon>
        <taxon>Araneoidea</taxon>
        <taxon>Araneidae</taxon>
        <taxon>Larinioides</taxon>
    </lineage>
</organism>
<evidence type="ECO:0000313" key="2">
    <source>
        <dbReference type="EMBL" id="CAL1285656.1"/>
    </source>
</evidence>
<dbReference type="PANTHER" id="PTHR13411">
    <property type="entry name" value="PLASMINOGEN RECEPTOR (KT)"/>
    <property type="match status" value="1"/>
</dbReference>
<dbReference type="InterPro" id="IPR019319">
    <property type="entry name" value="Plg-R(KT)"/>
</dbReference>
<proteinExistence type="predicted"/>
<gene>
    <name evidence="2" type="ORF">LARSCL_LOCUS13839</name>
</gene>
<keyword evidence="1" id="KW-0812">Transmembrane</keyword>
<keyword evidence="1" id="KW-0472">Membrane</keyword>
<sequence length="101" mass="12168">MGSYFGKSVDENFKRNQEFMMQLQRLQLERQIHMRNQIRERKLALKIATYREFFYWVGTFYVLAAGSTIFAYGLLYSAISTKMCFVYDFENIMKYIITLLK</sequence>
<dbReference type="PANTHER" id="PTHR13411:SF6">
    <property type="entry name" value="PLASMINOGEN RECEPTOR (KT)"/>
    <property type="match status" value="1"/>
</dbReference>
<evidence type="ECO:0000256" key="1">
    <source>
        <dbReference type="SAM" id="Phobius"/>
    </source>
</evidence>
<dbReference type="Proteomes" id="UP001497382">
    <property type="component" value="Unassembled WGS sequence"/>
</dbReference>
<dbReference type="EMBL" id="CAXIEN010000193">
    <property type="protein sequence ID" value="CAL1285656.1"/>
    <property type="molecule type" value="Genomic_DNA"/>
</dbReference>
<feature type="transmembrane region" description="Helical" evidence="1">
    <location>
        <begin position="53"/>
        <end position="75"/>
    </location>
</feature>
<name>A0AAV2ANZ8_9ARAC</name>
<evidence type="ECO:0000313" key="3">
    <source>
        <dbReference type="Proteomes" id="UP001497382"/>
    </source>
</evidence>
<dbReference type="Pfam" id="PF10166">
    <property type="entry name" value="DUF2368"/>
    <property type="match status" value="1"/>
</dbReference>
<keyword evidence="1" id="KW-1133">Transmembrane helix</keyword>
<dbReference type="AlphaFoldDB" id="A0AAV2ANZ8"/>
<protein>
    <submittedName>
        <fullName evidence="2">Uncharacterized protein</fullName>
    </submittedName>
</protein>
<reference evidence="2 3" key="1">
    <citation type="submission" date="2024-04" db="EMBL/GenBank/DDBJ databases">
        <authorList>
            <person name="Rising A."/>
            <person name="Reimegard J."/>
            <person name="Sonavane S."/>
            <person name="Akerstrom W."/>
            <person name="Nylinder S."/>
            <person name="Hedman E."/>
            <person name="Kallberg Y."/>
        </authorList>
    </citation>
    <scope>NUCLEOTIDE SEQUENCE [LARGE SCALE GENOMIC DNA]</scope>
</reference>
<keyword evidence="3" id="KW-1185">Reference proteome</keyword>
<comment type="caution">
    <text evidence="2">The sequence shown here is derived from an EMBL/GenBank/DDBJ whole genome shotgun (WGS) entry which is preliminary data.</text>
</comment>
<accession>A0AAV2ANZ8</accession>
<dbReference type="GO" id="GO:0005886">
    <property type="term" value="C:plasma membrane"/>
    <property type="evidence" value="ECO:0007669"/>
    <property type="project" value="InterPro"/>
</dbReference>